<dbReference type="GO" id="GO:0016810">
    <property type="term" value="F:hydrolase activity, acting on carbon-nitrogen (but not peptide) bonds"/>
    <property type="evidence" value="ECO:0007669"/>
    <property type="project" value="InterPro"/>
</dbReference>
<dbReference type="Gene3D" id="2.30.40.10">
    <property type="entry name" value="Urease, subunit C, domain 1"/>
    <property type="match status" value="1"/>
</dbReference>
<sequence>MVFYAAAHGGAGTHAVRGHIVTVKGDPFVEGDDAVLVDIADGVVIVEDGLITAVGPYETVKGSLGDIHLDHYPDAIVTAGFVDSHVHYVQGCLAAALLPERARPVAAADASSTASVSR</sequence>
<dbReference type="OrthoDB" id="3189065at2"/>
<proteinExistence type="predicted"/>
<dbReference type="Proteomes" id="UP000291259">
    <property type="component" value="Chromosome"/>
</dbReference>
<dbReference type="KEGG" id="agf:ET445_10275"/>
<protein>
    <recommendedName>
        <fullName evidence="3">Amidohydrolase</fullName>
    </recommendedName>
</protein>
<evidence type="ECO:0000313" key="2">
    <source>
        <dbReference type="Proteomes" id="UP000291259"/>
    </source>
</evidence>
<dbReference type="EMBL" id="CP035491">
    <property type="protein sequence ID" value="QAY73671.1"/>
    <property type="molecule type" value="Genomic_DNA"/>
</dbReference>
<organism evidence="1 2">
    <name type="scientific">Agromyces protaetiae</name>
    <dbReference type="NCBI Taxonomy" id="2509455"/>
    <lineage>
        <taxon>Bacteria</taxon>
        <taxon>Bacillati</taxon>
        <taxon>Actinomycetota</taxon>
        <taxon>Actinomycetes</taxon>
        <taxon>Micrococcales</taxon>
        <taxon>Microbacteriaceae</taxon>
        <taxon>Agromyces</taxon>
    </lineage>
</organism>
<reference evidence="1 2" key="1">
    <citation type="submission" date="2019-01" db="EMBL/GenBank/DDBJ databases">
        <title>Genome sequencing of strain FW100M-8.</title>
        <authorList>
            <person name="Heo J."/>
            <person name="Kim S.-J."/>
            <person name="Kim J.-S."/>
            <person name="Hong S.-B."/>
            <person name="Kwon S.-W."/>
        </authorList>
    </citation>
    <scope>NUCLEOTIDE SEQUENCE [LARGE SCALE GENOMIC DNA]</scope>
    <source>
        <strain evidence="1 2">FW100M-8</strain>
    </source>
</reference>
<dbReference type="AlphaFoldDB" id="A0A4V0YH69"/>
<evidence type="ECO:0008006" key="3">
    <source>
        <dbReference type="Google" id="ProtNLM"/>
    </source>
</evidence>
<dbReference type="SUPFAM" id="SSF51338">
    <property type="entry name" value="Composite domain of metallo-dependent hydrolases"/>
    <property type="match status" value="1"/>
</dbReference>
<accession>A0A4V0YH69</accession>
<gene>
    <name evidence="1" type="ORF">ET445_10275</name>
</gene>
<dbReference type="InterPro" id="IPR011059">
    <property type="entry name" value="Metal-dep_hydrolase_composite"/>
</dbReference>
<name>A0A4V0YH69_9MICO</name>
<dbReference type="RefSeq" id="WP_129191148.1">
    <property type="nucleotide sequence ID" value="NZ_CP035491.1"/>
</dbReference>
<keyword evidence="2" id="KW-1185">Reference proteome</keyword>
<evidence type="ECO:0000313" key="1">
    <source>
        <dbReference type="EMBL" id="QAY73671.1"/>
    </source>
</evidence>